<feature type="region of interest" description="Disordered" evidence="1">
    <location>
        <begin position="75"/>
        <end position="103"/>
    </location>
</feature>
<protein>
    <submittedName>
        <fullName evidence="2">Uncharacterized protein</fullName>
    </submittedName>
</protein>
<sequence length="234" mass="26290">MRIEPKYSAADEAWAEKIIAECLDNLEDHKIFYDYDSWEDPRFISELLKKVTASTFSMSLKTRINRAKSAISLEFLQPGEAPSETADETTSEPQTNQPPLDMDEDYAALSGMQEPAPANNEPATTSEPERGWMDFLTTNNTARPKQAAVKQGAVTVLPPDPKLKRGGDDRNKQESQNHVLIRDTLRREQRPLSQDELMELTGITHMSGVPKGVREIVVRKKDGSRMVRYALEAG</sequence>
<dbReference type="RefSeq" id="WP_207860688.1">
    <property type="nucleotide sequence ID" value="NZ_JAFREP010000019.1"/>
</dbReference>
<evidence type="ECO:0000256" key="1">
    <source>
        <dbReference type="SAM" id="MobiDB-lite"/>
    </source>
</evidence>
<dbReference type="Proteomes" id="UP000664417">
    <property type="component" value="Unassembled WGS sequence"/>
</dbReference>
<evidence type="ECO:0000313" key="3">
    <source>
        <dbReference type="Proteomes" id="UP000664417"/>
    </source>
</evidence>
<dbReference type="EMBL" id="JAFREP010000019">
    <property type="protein sequence ID" value="MBO1320735.1"/>
    <property type="molecule type" value="Genomic_DNA"/>
</dbReference>
<proteinExistence type="predicted"/>
<name>A0A8J7QI46_9BACT</name>
<dbReference type="AlphaFoldDB" id="A0A8J7QI46"/>
<evidence type="ECO:0000313" key="2">
    <source>
        <dbReference type="EMBL" id="MBO1320735.1"/>
    </source>
</evidence>
<keyword evidence="3" id="KW-1185">Reference proteome</keyword>
<gene>
    <name evidence="2" type="ORF">J3U88_19810</name>
</gene>
<reference evidence="2" key="1">
    <citation type="submission" date="2021-03" db="EMBL/GenBank/DDBJ databases">
        <authorList>
            <person name="Wang G."/>
        </authorList>
    </citation>
    <scope>NUCLEOTIDE SEQUENCE</scope>
    <source>
        <strain evidence="2">KCTC 12899</strain>
    </source>
</reference>
<accession>A0A8J7QI46</accession>
<feature type="compositionally biased region" description="Basic and acidic residues" evidence="1">
    <location>
        <begin position="161"/>
        <end position="178"/>
    </location>
</feature>
<feature type="region of interest" description="Disordered" evidence="1">
    <location>
        <begin position="150"/>
        <end position="178"/>
    </location>
</feature>
<organism evidence="2 3">
    <name type="scientific">Acanthopleuribacter pedis</name>
    <dbReference type="NCBI Taxonomy" id="442870"/>
    <lineage>
        <taxon>Bacteria</taxon>
        <taxon>Pseudomonadati</taxon>
        <taxon>Acidobacteriota</taxon>
        <taxon>Holophagae</taxon>
        <taxon>Acanthopleuribacterales</taxon>
        <taxon>Acanthopleuribacteraceae</taxon>
        <taxon>Acanthopleuribacter</taxon>
    </lineage>
</organism>
<comment type="caution">
    <text evidence="2">The sequence shown here is derived from an EMBL/GenBank/DDBJ whole genome shotgun (WGS) entry which is preliminary data.</text>
</comment>